<dbReference type="EMBL" id="CP073910">
    <property type="protein sequence ID" value="QUT06850.1"/>
    <property type="molecule type" value="Genomic_DNA"/>
</dbReference>
<dbReference type="Proteomes" id="UP000681425">
    <property type="component" value="Chromosome"/>
</dbReference>
<dbReference type="Pfam" id="PF01796">
    <property type="entry name" value="OB_ChsH2_C"/>
    <property type="match status" value="1"/>
</dbReference>
<protein>
    <submittedName>
        <fullName evidence="3">OB-fold domain-containing protein</fullName>
    </submittedName>
</protein>
<proteinExistence type="predicted"/>
<evidence type="ECO:0000313" key="3">
    <source>
        <dbReference type="EMBL" id="QUT06850.1"/>
    </source>
</evidence>
<name>A0A975Q2C1_9SPHN</name>
<accession>A0A975Q2C1</accession>
<dbReference type="KEGG" id="spph:KFK14_05260"/>
<dbReference type="InterPro" id="IPR012340">
    <property type="entry name" value="NA-bd_OB-fold"/>
</dbReference>
<dbReference type="InterPro" id="IPR052513">
    <property type="entry name" value="Thioester_dehydratase-like"/>
</dbReference>
<dbReference type="RefSeq" id="WP_212610140.1">
    <property type="nucleotide sequence ID" value="NZ_CP073910.1"/>
</dbReference>
<dbReference type="AlphaFoldDB" id="A0A975Q2C1"/>
<organism evidence="3 4">
    <name type="scientific">Sphingobium phenoxybenzoativorans</name>
    <dbReference type="NCBI Taxonomy" id="1592790"/>
    <lineage>
        <taxon>Bacteria</taxon>
        <taxon>Pseudomonadati</taxon>
        <taxon>Pseudomonadota</taxon>
        <taxon>Alphaproteobacteria</taxon>
        <taxon>Sphingomonadales</taxon>
        <taxon>Sphingomonadaceae</taxon>
        <taxon>Sphingobium</taxon>
    </lineage>
</organism>
<feature type="domain" description="ChsH2 rubredoxin-like zinc ribbon" evidence="2">
    <location>
        <begin position="22"/>
        <end position="58"/>
    </location>
</feature>
<gene>
    <name evidence="3" type="ORF">KFK14_05260</name>
</gene>
<evidence type="ECO:0000313" key="4">
    <source>
        <dbReference type="Proteomes" id="UP000681425"/>
    </source>
</evidence>
<dbReference type="PANTHER" id="PTHR34075:SF5">
    <property type="entry name" value="BLR3430 PROTEIN"/>
    <property type="match status" value="1"/>
</dbReference>
<dbReference type="InterPro" id="IPR002878">
    <property type="entry name" value="ChsH2_C"/>
</dbReference>
<keyword evidence="4" id="KW-1185">Reference proteome</keyword>
<dbReference type="InterPro" id="IPR022002">
    <property type="entry name" value="ChsH2_Znr"/>
</dbReference>
<dbReference type="PANTHER" id="PTHR34075">
    <property type="entry name" value="BLR3430 PROTEIN"/>
    <property type="match status" value="1"/>
</dbReference>
<dbReference type="Gene3D" id="6.10.30.10">
    <property type="match status" value="1"/>
</dbReference>
<reference evidence="3" key="1">
    <citation type="submission" date="2021-04" db="EMBL/GenBank/DDBJ databases">
        <title>Isolation of p-tert-butylphenol degrading bacteria Sphingobium phenoxybenzoativorans Tas13 from active sludge.</title>
        <authorList>
            <person name="Li Y."/>
        </authorList>
    </citation>
    <scope>NUCLEOTIDE SEQUENCE</scope>
    <source>
        <strain evidence="3">Tas13</strain>
    </source>
</reference>
<dbReference type="SUPFAM" id="SSF50249">
    <property type="entry name" value="Nucleic acid-binding proteins"/>
    <property type="match status" value="1"/>
</dbReference>
<dbReference type="Pfam" id="PF12172">
    <property type="entry name" value="zf-ChsH2"/>
    <property type="match status" value="1"/>
</dbReference>
<evidence type="ECO:0000259" key="1">
    <source>
        <dbReference type="Pfam" id="PF01796"/>
    </source>
</evidence>
<evidence type="ECO:0000259" key="2">
    <source>
        <dbReference type="Pfam" id="PF12172"/>
    </source>
</evidence>
<sequence>MMTYLPGDAFHPIPIFEDRDFWAYCAKQELRFQACAACGALRHPPTPVCWNCHSTAVEWRLAPTRAVVFSFTIVHHAADDRIRDSLPYVVIVAEFPDYGPVKLVSNLLADPSMVHIGMIVELIWEPAADGMFLPRFVRVGKGDPEAGAGQW</sequence>
<feature type="domain" description="ChsH2 C-terminal OB-fold" evidence="1">
    <location>
        <begin position="59"/>
        <end position="124"/>
    </location>
</feature>